<evidence type="ECO:0000313" key="4">
    <source>
        <dbReference type="EnsemblPlants" id="MELO3C024662.2.1"/>
    </source>
</evidence>
<organism evidence="4">
    <name type="scientific">Cucumis melo</name>
    <name type="common">Muskmelon</name>
    <dbReference type="NCBI Taxonomy" id="3656"/>
    <lineage>
        <taxon>Eukaryota</taxon>
        <taxon>Viridiplantae</taxon>
        <taxon>Streptophyta</taxon>
        <taxon>Embryophyta</taxon>
        <taxon>Tracheophyta</taxon>
        <taxon>Spermatophyta</taxon>
        <taxon>Magnoliopsida</taxon>
        <taxon>eudicotyledons</taxon>
        <taxon>Gunneridae</taxon>
        <taxon>Pentapetalae</taxon>
        <taxon>rosids</taxon>
        <taxon>fabids</taxon>
        <taxon>Cucurbitales</taxon>
        <taxon>Cucurbitaceae</taxon>
        <taxon>Benincaseae</taxon>
        <taxon>Cucumis</taxon>
    </lineage>
</organism>
<dbReference type="InterPro" id="IPR029000">
    <property type="entry name" value="Cyclophilin-like_dom_sf"/>
</dbReference>
<dbReference type="Gramene" id="MELO3C024662.2.1">
    <property type="protein sequence ID" value="MELO3C024662.2.1"/>
    <property type="gene ID" value="MELO3C024662.2"/>
</dbReference>
<proteinExistence type="inferred from homology"/>
<comment type="similarity">
    <text evidence="1 2">Belongs to the cyclophilin-type PPIase family.</text>
</comment>
<evidence type="ECO:0000256" key="2">
    <source>
        <dbReference type="RuleBase" id="RU363019"/>
    </source>
</evidence>
<dbReference type="AlphaFoldDB" id="A0A9I9DXG8"/>
<feature type="domain" description="PPIase cyclophilin-type" evidence="3">
    <location>
        <begin position="1"/>
        <end position="64"/>
    </location>
</feature>
<dbReference type="PANTHER" id="PTHR11071:SF561">
    <property type="entry name" value="PEPTIDYL-PROLYL CIS-TRANS ISOMERASE D-RELATED"/>
    <property type="match status" value="1"/>
</dbReference>
<dbReference type="Gene3D" id="2.40.100.10">
    <property type="entry name" value="Cyclophilin-like"/>
    <property type="match status" value="1"/>
</dbReference>
<dbReference type="PRINTS" id="PR00153">
    <property type="entry name" value="CSAPPISMRASE"/>
</dbReference>
<protein>
    <recommendedName>
        <fullName evidence="2">Peptidyl-prolyl cis-trans isomerase</fullName>
        <shortName evidence="2">PPIase</shortName>
        <ecNumber evidence="2">5.2.1.8</ecNumber>
    </recommendedName>
</protein>
<sequence>MANDEPNTNGSQFFICFTKTVWLDGRHVVFGKVVDGIKVLVEMEFEGTEPGSTNNPVVIEDCGQITEG</sequence>
<dbReference type="Pfam" id="PF00160">
    <property type="entry name" value="Pro_isomerase"/>
    <property type="match status" value="1"/>
</dbReference>
<dbReference type="GO" id="GO:0005737">
    <property type="term" value="C:cytoplasm"/>
    <property type="evidence" value="ECO:0007669"/>
    <property type="project" value="TreeGrafter"/>
</dbReference>
<evidence type="ECO:0000256" key="1">
    <source>
        <dbReference type="ARBA" id="ARBA00007365"/>
    </source>
</evidence>
<keyword evidence="2" id="KW-0697">Rotamase</keyword>
<dbReference type="PROSITE" id="PS50072">
    <property type="entry name" value="CSA_PPIASE_2"/>
    <property type="match status" value="1"/>
</dbReference>
<dbReference type="GO" id="GO:0003755">
    <property type="term" value="F:peptidyl-prolyl cis-trans isomerase activity"/>
    <property type="evidence" value="ECO:0007669"/>
    <property type="project" value="UniProtKB-UniRule"/>
</dbReference>
<reference evidence="4" key="1">
    <citation type="submission" date="2023-03" db="UniProtKB">
        <authorList>
            <consortium name="EnsemblPlants"/>
        </authorList>
    </citation>
    <scope>IDENTIFICATION</scope>
</reference>
<dbReference type="PANTHER" id="PTHR11071">
    <property type="entry name" value="PEPTIDYL-PROLYL CIS-TRANS ISOMERASE"/>
    <property type="match status" value="1"/>
</dbReference>
<dbReference type="SUPFAM" id="SSF50891">
    <property type="entry name" value="Cyclophilin-like"/>
    <property type="match status" value="1"/>
</dbReference>
<dbReference type="GO" id="GO:0016018">
    <property type="term" value="F:cyclosporin A binding"/>
    <property type="evidence" value="ECO:0007669"/>
    <property type="project" value="TreeGrafter"/>
</dbReference>
<name>A0A9I9DXG8_CUCME</name>
<evidence type="ECO:0000259" key="3">
    <source>
        <dbReference type="PROSITE" id="PS50072"/>
    </source>
</evidence>
<dbReference type="EC" id="5.2.1.8" evidence="2"/>
<accession>A0A9I9DXG8</accession>
<dbReference type="GO" id="GO:0006457">
    <property type="term" value="P:protein folding"/>
    <property type="evidence" value="ECO:0007669"/>
    <property type="project" value="TreeGrafter"/>
</dbReference>
<comment type="catalytic activity">
    <reaction evidence="2">
        <text>[protein]-peptidylproline (omega=180) = [protein]-peptidylproline (omega=0)</text>
        <dbReference type="Rhea" id="RHEA:16237"/>
        <dbReference type="Rhea" id="RHEA-COMP:10747"/>
        <dbReference type="Rhea" id="RHEA-COMP:10748"/>
        <dbReference type="ChEBI" id="CHEBI:83833"/>
        <dbReference type="ChEBI" id="CHEBI:83834"/>
        <dbReference type="EC" id="5.2.1.8"/>
    </reaction>
</comment>
<keyword evidence="2" id="KW-0413">Isomerase</keyword>
<comment type="function">
    <text evidence="2">PPIases accelerate the folding of proteins. It catalyzes the cis-trans isomerization of proline imidic peptide bonds in oligopeptides.</text>
</comment>
<dbReference type="InterPro" id="IPR002130">
    <property type="entry name" value="Cyclophilin-type_PPIase_dom"/>
</dbReference>
<dbReference type="EnsemblPlants" id="MELO3C024662.2.1">
    <property type="protein sequence ID" value="MELO3C024662.2.1"/>
    <property type="gene ID" value="MELO3C024662.2"/>
</dbReference>